<evidence type="ECO:0000256" key="6">
    <source>
        <dbReference type="ARBA" id="ARBA00022840"/>
    </source>
</evidence>
<feature type="transmembrane region" description="Helical" evidence="10">
    <location>
        <begin position="654"/>
        <end position="676"/>
    </location>
</feature>
<sequence length="938" mass="100782">MTPVNDGDVVLAALGRMGGRIDCAGFGRLDLEGPQVLWLVASGALDLFAVDAEQQGHWHHLGRLEAGTLLLGPVTGSQHTLVARPLRDCVVHRIGLLELYQPAGTETWSYDAYGNPQYVPPTSSPLEYALALGVGRGLSVLFQAPMATEKPAEVTDDDVFWMQVPPGSVQYGSLYGAEAAADLLMDPAVWQSMVDQQYRLLTTLDRWIEQLERTHETRTAAGIKAGEAVRAQADRSLLASIGRKPGRRTTSADADATFAVCRLVAQAAGITLAEPAHLGAGDDRLDPVEQVALASRVRTRAVRLDGRWWRDDVGPLVGRRALSGAPVALLWRRGGYVAVHPSTGRESPVEKANAEEFEPRAVMFYRPLPEHTPSPLGLLRFSMRGTGGDLTHLLLSGLVTVAIGALVPIATGKVLGEYVPKAQSGLIVQVCLAVMAGGVVAAAFTLLQNLTILRLEGRIESALQPAVWDRLLRLPTRFFAERSTGELASAAMGISAIRRLLAGLGPSVAQSVTVGAMNLGLLLWYSVPMALAAIGMLVVVAGVFLGLGLWQVRWQRRLVVLSNKLNNQAFQTLRGLPKLRVAAAENYAYAAWAEQFARSRELQRRLGRIKNLTTVLGAVYLPLCSLLMFMLLAGPARGALSAADFLTFNTSMTMLLTSVASLTGAFVSAVAALPLFEEIRPVLEATPEVRSASTRPGPLSGALEARRLSFRYSDDGPLVLDDVSFEVRPGEFVAVVGPSGCGKSTLLRLLIGFDRPVSGQVLYDGQDLAALDRSAVRRQCGVVLQHAQPFTGSILDVICGTGAHTPEEAMAAAELAGLAEDIRRMPMGLHTIVSGSGSVSGGQRQRLMIAQALIRRPRVLFFDEATSALDNDTQRTVIESTRKLNATRVVIAHRLSTVLDADRVVVMENGRITQQGPPAQLLADTGGRLHELVRRQLT</sequence>
<dbReference type="STRING" id="1943.AQJ64_09300"/>
<dbReference type="NCBIfam" id="TIGR03797">
    <property type="entry name" value="NHLM_micro_ABC2"/>
    <property type="match status" value="1"/>
</dbReference>
<organism evidence="13 14">
    <name type="scientific">Streptomyces griseoruber</name>
    <dbReference type="NCBI Taxonomy" id="1943"/>
    <lineage>
        <taxon>Bacteria</taxon>
        <taxon>Bacillati</taxon>
        <taxon>Actinomycetota</taxon>
        <taxon>Actinomycetes</taxon>
        <taxon>Kitasatosporales</taxon>
        <taxon>Streptomycetaceae</taxon>
        <taxon>Streptomyces</taxon>
    </lineage>
</organism>
<keyword evidence="2" id="KW-0813">Transport</keyword>
<dbReference type="PROSITE" id="PS50893">
    <property type="entry name" value="ABC_TRANSPORTER_2"/>
    <property type="match status" value="1"/>
</dbReference>
<feature type="domain" description="ABC transporter" evidence="11">
    <location>
        <begin position="703"/>
        <end position="934"/>
    </location>
</feature>
<evidence type="ECO:0000256" key="2">
    <source>
        <dbReference type="ARBA" id="ARBA00022448"/>
    </source>
</evidence>
<accession>A0A101T5H4</accession>
<dbReference type="Proteomes" id="UP000052982">
    <property type="component" value="Unassembled WGS sequence"/>
</dbReference>
<dbReference type="InterPro" id="IPR027417">
    <property type="entry name" value="P-loop_NTPase"/>
</dbReference>
<gene>
    <name evidence="13" type="ORF">AQJ64_09300</name>
</gene>
<evidence type="ECO:0000313" key="14">
    <source>
        <dbReference type="Proteomes" id="UP000052982"/>
    </source>
</evidence>
<dbReference type="GO" id="GO:0034040">
    <property type="term" value="F:ATPase-coupled lipid transmembrane transporter activity"/>
    <property type="evidence" value="ECO:0007669"/>
    <property type="project" value="TreeGrafter"/>
</dbReference>
<keyword evidence="6" id="KW-0067">ATP-binding</keyword>
<dbReference type="InterPro" id="IPR017871">
    <property type="entry name" value="ABC_transporter-like_CS"/>
</dbReference>
<dbReference type="SUPFAM" id="SSF52540">
    <property type="entry name" value="P-loop containing nucleoside triphosphate hydrolases"/>
    <property type="match status" value="1"/>
</dbReference>
<evidence type="ECO:0000256" key="8">
    <source>
        <dbReference type="ARBA" id="ARBA00023136"/>
    </source>
</evidence>
<dbReference type="CDD" id="cd03228">
    <property type="entry name" value="ABCC_MRP_Like"/>
    <property type="match status" value="1"/>
</dbReference>
<evidence type="ECO:0000259" key="12">
    <source>
        <dbReference type="PROSITE" id="PS50929"/>
    </source>
</evidence>
<feature type="transmembrane region" description="Helical" evidence="10">
    <location>
        <begin position="426"/>
        <end position="447"/>
    </location>
</feature>
<keyword evidence="5" id="KW-0547">Nucleotide-binding</keyword>
<dbReference type="SMART" id="SM00382">
    <property type="entry name" value="AAA"/>
    <property type="match status" value="1"/>
</dbReference>
<dbReference type="InterPro" id="IPR011527">
    <property type="entry name" value="ABC1_TM_dom"/>
</dbReference>
<keyword evidence="3" id="KW-1003">Cell membrane</keyword>
<dbReference type="FunFam" id="3.40.50.300:FF:000299">
    <property type="entry name" value="ABC transporter ATP-binding protein/permease"/>
    <property type="match status" value="1"/>
</dbReference>
<dbReference type="GO" id="GO:0016887">
    <property type="term" value="F:ATP hydrolysis activity"/>
    <property type="evidence" value="ECO:0007669"/>
    <property type="project" value="InterPro"/>
</dbReference>
<dbReference type="InterPro" id="IPR003593">
    <property type="entry name" value="AAA+_ATPase"/>
</dbReference>
<evidence type="ECO:0000256" key="1">
    <source>
        <dbReference type="ARBA" id="ARBA00004651"/>
    </source>
</evidence>
<dbReference type="GO" id="GO:0005524">
    <property type="term" value="F:ATP binding"/>
    <property type="evidence" value="ECO:0007669"/>
    <property type="project" value="UniProtKB-KW"/>
</dbReference>
<dbReference type="PANTHER" id="PTHR24221">
    <property type="entry name" value="ATP-BINDING CASSETTE SUB-FAMILY B"/>
    <property type="match status" value="1"/>
</dbReference>
<evidence type="ECO:0000256" key="10">
    <source>
        <dbReference type="SAM" id="Phobius"/>
    </source>
</evidence>
<dbReference type="Pfam" id="PF00005">
    <property type="entry name" value="ABC_tran"/>
    <property type="match status" value="1"/>
</dbReference>
<comment type="similarity">
    <text evidence="9">Belongs to the ABC transporter superfamily. Lipid exporter (TC 3.A.1.106) family.</text>
</comment>
<protein>
    <submittedName>
        <fullName evidence="13">ABC transporter</fullName>
    </submittedName>
</protein>
<dbReference type="OrthoDB" id="9787557at2"/>
<reference evidence="13 14" key="1">
    <citation type="submission" date="2015-10" db="EMBL/GenBank/DDBJ databases">
        <title>Draft genome sequence of Streptomyces griseoruber DSM 40281, type strain for the species Streptomyces griseoruber.</title>
        <authorList>
            <person name="Ruckert C."/>
            <person name="Winkler A."/>
            <person name="Kalinowski J."/>
            <person name="Kampfer P."/>
            <person name="Glaeser S."/>
        </authorList>
    </citation>
    <scope>NUCLEOTIDE SEQUENCE [LARGE SCALE GENOMIC DNA]</scope>
    <source>
        <strain evidence="13 14">DSM 40281</strain>
    </source>
</reference>
<dbReference type="PANTHER" id="PTHR24221:SF654">
    <property type="entry name" value="ATP-BINDING CASSETTE SUB-FAMILY B MEMBER 6"/>
    <property type="match status" value="1"/>
</dbReference>
<comment type="subcellular location">
    <subcellularLocation>
        <location evidence="1">Cell membrane</location>
        <topology evidence="1">Multi-pass membrane protein</topology>
    </subcellularLocation>
</comment>
<dbReference type="GO" id="GO:0005886">
    <property type="term" value="C:plasma membrane"/>
    <property type="evidence" value="ECO:0007669"/>
    <property type="project" value="UniProtKB-SubCell"/>
</dbReference>
<feature type="transmembrane region" description="Helical" evidence="10">
    <location>
        <begin position="612"/>
        <end position="634"/>
    </location>
</feature>
<evidence type="ECO:0000313" key="13">
    <source>
        <dbReference type="EMBL" id="KUN86223.1"/>
    </source>
</evidence>
<evidence type="ECO:0000256" key="3">
    <source>
        <dbReference type="ARBA" id="ARBA00022475"/>
    </source>
</evidence>
<dbReference type="Gene3D" id="3.40.50.300">
    <property type="entry name" value="P-loop containing nucleotide triphosphate hydrolases"/>
    <property type="match status" value="1"/>
</dbReference>
<dbReference type="CDD" id="cd07346">
    <property type="entry name" value="ABC_6TM_exporters"/>
    <property type="match status" value="1"/>
</dbReference>
<evidence type="ECO:0000256" key="9">
    <source>
        <dbReference type="ARBA" id="ARBA00061644"/>
    </source>
</evidence>
<keyword evidence="4 10" id="KW-0812">Transmembrane</keyword>
<dbReference type="Pfam" id="PF00664">
    <property type="entry name" value="ABC_membrane"/>
    <property type="match status" value="1"/>
</dbReference>
<dbReference type="PROSITE" id="PS00211">
    <property type="entry name" value="ABC_TRANSPORTER_1"/>
    <property type="match status" value="1"/>
</dbReference>
<dbReference type="InterPro" id="IPR003439">
    <property type="entry name" value="ABC_transporter-like_ATP-bd"/>
</dbReference>
<evidence type="ECO:0000259" key="11">
    <source>
        <dbReference type="PROSITE" id="PS50893"/>
    </source>
</evidence>
<evidence type="ECO:0000256" key="4">
    <source>
        <dbReference type="ARBA" id="ARBA00022692"/>
    </source>
</evidence>
<keyword evidence="14" id="KW-1185">Reference proteome</keyword>
<comment type="caution">
    <text evidence="13">The sequence shown here is derived from an EMBL/GenBank/DDBJ whole genome shotgun (WGS) entry which is preliminary data.</text>
</comment>
<keyword evidence="8 10" id="KW-0472">Membrane</keyword>
<dbReference type="InterPro" id="IPR022515">
    <property type="entry name" value="NHPM_micro_ABC2"/>
</dbReference>
<feature type="transmembrane region" description="Helical" evidence="10">
    <location>
        <begin position="530"/>
        <end position="550"/>
    </location>
</feature>
<dbReference type="AlphaFoldDB" id="A0A101T5H4"/>
<evidence type="ECO:0000256" key="5">
    <source>
        <dbReference type="ARBA" id="ARBA00022741"/>
    </source>
</evidence>
<dbReference type="SUPFAM" id="SSF90123">
    <property type="entry name" value="ABC transporter transmembrane region"/>
    <property type="match status" value="1"/>
</dbReference>
<name>A0A101T5H4_9ACTN</name>
<dbReference type="Gene3D" id="1.20.1560.10">
    <property type="entry name" value="ABC transporter type 1, transmembrane domain"/>
    <property type="match status" value="1"/>
</dbReference>
<dbReference type="InterPro" id="IPR039421">
    <property type="entry name" value="Type_1_exporter"/>
</dbReference>
<evidence type="ECO:0000256" key="7">
    <source>
        <dbReference type="ARBA" id="ARBA00022989"/>
    </source>
</evidence>
<feature type="transmembrane region" description="Helical" evidence="10">
    <location>
        <begin position="390"/>
        <end position="411"/>
    </location>
</feature>
<feature type="domain" description="ABC transmembrane type-1" evidence="12">
    <location>
        <begin position="393"/>
        <end position="671"/>
    </location>
</feature>
<dbReference type="PROSITE" id="PS50929">
    <property type="entry name" value="ABC_TM1F"/>
    <property type="match status" value="1"/>
</dbReference>
<proteinExistence type="inferred from homology"/>
<dbReference type="EMBL" id="LMWW01000010">
    <property type="protein sequence ID" value="KUN86223.1"/>
    <property type="molecule type" value="Genomic_DNA"/>
</dbReference>
<dbReference type="InterPro" id="IPR036640">
    <property type="entry name" value="ABC1_TM_sf"/>
</dbReference>
<dbReference type="GO" id="GO:0140359">
    <property type="term" value="F:ABC-type transporter activity"/>
    <property type="evidence" value="ECO:0007669"/>
    <property type="project" value="InterPro"/>
</dbReference>
<keyword evidence="7 10" id="KW-1133">Transmembrane helix</keyword>